<feature type="region of interest" description="Disordered" evidence="2">
    <location>
        <begin position="339"/>
        <end position="377"/>
    </location>
</feature>
<dbReference type="InterPro" id="IPR037138">
    <property type="entry name" value="His_deacetylse_dom_sf"/>
</dbReference>
<dbReference type="Pfam" id="PF00850">
    <property type="entry name" value="Hist_deacetyl"/>
    <property type="match status" value="1"/>
</dbReference>
<accession>A0A0D3JU31</accession>
<dbReference type="PANTHER" id="PTHR10625">
    <property type="entry name" value="HISTONE DEACETYLASE HDAC1-RELATED"/>
    <property type="match status" value="1"/>
</dbReference>
<evidence type="ECO:0000313" key="4">
    <source>
        <dbReference type="EnsemblProtists" id="EOD27016"/>
    </source>
</evidence>
<dbReference type="PANTHER" id="PTHR10625:SF19">
    <property type="entry name" value="HISTONE DEACETYLASE 12"/>
    <property type="match status" value="1"/>
</dbReference>
<evidence type="ECO:0000313" key="5">
    <source>
        <dbReference type="Proteomes" id="UP000013827"/>
    </source>
</evidence>
<sequence>MCVSPSVSRRLPLVYHPHYSCSWPPKHRFPMSKFADLHAFLLTQPSVLATASWHQPELPPHAWVEAVHEREYYRAFLGSRLGDAEARRIGFREQLSRPELIRRTRLEVGGTVLTAKLALRHGLACNLAGGTHHAHAGTRAGSGFTILNDLAVAAAYVRKHEGVSRVAVVDLDVHQGDGTATLFEGDGSVFTLSMHCGANFPFRKARSDLDIDVPSVGTADAGYLRLLREALPTMLRRFRPELAPPWRRGSEPQADVLYDAGVDVWEGDGLGHLKLSHAGIWSRDRYVIETCVRSGVPIACVIGGGYDRDPLALARRHALLHRAAARVWRGSARLSGSAPAEVPLEGLAPGRDPGRARSGITEKKARDRVGGPRLIDA</sequence>
<dbReference type="CDD" id="cd09993">
    <property type="entry name" value="HDAC_classIV"/>
    <property type="match status" value="1"/>
</dbReference>
<dbReference type="eggNOG" id="KOG1344">
    <property type="taxonomic scope" value="Eukaryota"/>
</dbReference>
<evidence type="ECO:0000259" key="3">
    <source>
        <dbReference type="Pfam" id="PF00850"/>
    </source>
</evidence>
<feature type="compositionally biased region" description="Basic and acidic residues" evidence="2">
    <location>
        <begin position="352"/>
        <end position="377"/>
    </location>
</feature>
<dbReference type="InterPro" id="IPR000286">
    <property type="entry name" value="HDACs"/>
</dbReference>
<dbReference type="GeneID" id="17272566"/>
<dbReference type="GO" id="GO:0016787">
    <property type="term" value="F:hydrolase activity"/>
    <property type="evidence" value="ECO:0007669"/>
    <property type="project" value="UniProtKB-KW"/>
</dbReference>
<dbReference type="InterPro" id="IPR023801">
    <property type="entry name" value="His_deacetylse_dom"/>
</dbReference>
<name>A0A0D3JU31_EMIH1</name>
<evidence type="ECO:0000256" key="2">
    <source>
        <dbReference type="SAM" id="MobiDB-lite"/>
    </source>
</evidence>
<feature type="domain" description="Histone deacetylase" evidence="3">
    <location>
        <begin position="30"/>
        <end position="316"/>
    </location>
</feature>
<reference evidence="5" key="1">
    <citation type="journal article" date="2013" name="Nature">
        <title>Pan genome of the phytoplankton Emiliania underpins its global distribution.</title>
        <authorList>
            <person name="Read B.A."/>
            <person name="Kegel J."/>
            <person name="Klute M.J."/>
            <person name="Kuo A."/>
            <person name="Lefebvre S.C."/>
            <person name="Maumus F."/>
            <person name="Mayer C."/>
            <person name="Miller J."/>
            <person name="Monier A."/>
            <person name="Salamov A."/>
            <person name="Young J."/>
            <person name="Aguilar M."/>
            <person name="Claverie J.M."/>
            <person name="Frickenhaus S."/>
            <person name="Gonzalez K."/>
            <person name="Herman E.K."/>
            <person name="Lin Y.C."/>
            <person name="Napier J."/>
            <person name="Ogata H."/>
            <person name="Sarno A.F."/>
            <person name="Shmutz J."/>
            <person name="Schroeder D."/>
            <person name="de Vargas C."/>
            <person name="Verret F."/>
            <person name="von Dassow P."/>
            <person name="Valentin K."/>
            <person name="Van de Peer Y."/>
            <person name="Wheeler G."/>
            <person name="Dacks J.B."/>
            <person name="Delwiche C.F."/>
            <person name="Dyhrman S.T."/>
            <person name="Glockner G."/>
            <person name="John U."/>
            <person name="Richards T."/>
            <person name="Worden A.Z."/>
            <person name="Zhang X."/>
            <person name="Grigoriev I.V."/>
            <person name="Allen A.E."/>
            <person name="Bidle K."/>
            <person name="Borodovsky M."/>
            <person name="Bowler C."/>
            <person name="Brownlee C."/>
            <person name="Cock J.M."/>
            <person name="Elias M."/>
            <person name="Gladyshev V.N."/>
            <person name="Groth M."/>
            <person name="Guda C."/>
            <person name="Hadaegh A."/>
            <person name="Iglesias-Rodriguez M.D."/>
            <person name="Jenkins J."/>
            <person name="Jones B.M."/>
            <person name="Lawson T."/>
            <person name="Leese F."/>
            <person name="Lindquist E."/>
            <person name="Lobanov A."/>
            <person name="Lomsadze A."/>
            <person name="Malik S.B."/>
            <person name="Marsh M.E."/>
            <person name="Mackinder L."/>
            <person name="Mock T."/>
            <person name="Mueller-Roeber B."/>
            <person name="Pagarete A."/>
            <person name="Parker M."/>
            <person name="Probert I."/>
            <person name="Quesneville H."/>
            <person name="Raines C."/>
            <person name="Rensing S.A."/>
            <person name="Riano-Pachon D.M."/>
            <person name="Richier S."/>
            <person name="Rokitta S."/>
            <person name="Shiraiwa Y."/>
            <person name="Soanes D.M."/>
            <person name="van der Giezen M."/>
            <person name="Wahlund T.M."/>
            <person name="Williams B."/>
            <person name="Wilson W."/>
            <person name="Wolfe G."/>
            <person name="Wurch L.L."/>
        </authorList>
    </citation>
    <scope>NUCLEOTIDE SEQUENCE</scope>
</reference>
<keyword evidence="1" id="KW-0378">Hydrolase</keyword>
<dbReference type="RefSeq" id="XP_005779445.1">
    <property type="nucleotide sequence ID" value="XM_005779388.1"/>
</dbReference>
<dbReference type="KEGG" id="ehx:EMIHUDRAFT_73401"/>
<dbReference type="InterPro" id="IPR044150">
    <property type="entry name" value="HDAC_classIV"/>
</dbReference>
<dbReference type="GO" id="GO:0004407">
    <property type="term" value="F:histone deacetylase activity"/>
    <property type="evidence" value="ECO:0007669"/>
    <property type="project" value="InterPro"/>
</dbReference>
<organism evidence="4 5">
    <name type="scientific">Emiliania huxleyi (strain CCMP1516)</name>
    <dbReference type="NCBI Taxonomy" id="280463"/>
    <lineage>
        <taxon>Eukaryota</taxon>
        <taxon>Haptista</taxon>
        <taxon>Haptophyta</taxon>
        <taxon>Prymnesiophyceae</taxon>
        <taxon>Isochrysidales</taxon>
        <taxon>Noelaerhabdaceae</taxon>
        <taxon>Emiliania</taxon>
    </lineage>
</organism>
<dbReference type="EnsemblProtists" id="EOD27016">
    <property type="protein sequence ID" value="EOD27016"/>
    <property type="gene ID" value="EMIHUDRAFT_73401"/>
</dbReference>
<reference evidence="4" key="2">
    <citation type="submission" date="2024-10" db="UniProtKB">
        <authorList>
            <consortium name="EnsemblProtists"/>
        </authorList>
    </citation>
    <scope>IDENTIFICATION</scope>
</reference>
<dbReference type="Gene3D" id="3.40.800.20">
    <property type="entry name" value="Histone deacetylase domain"/>
    <property type="match status" value="1"/>
</dbReference>
<evidence type="ECO:0000256" key="1">
    <source>
        <dbReference type="ARBA" id="ARBA00022801"/>
    </source>
</evidence>
<dbReference type="Proteomes" id="UP000013827">
    <property type="component" value="Unassembled WGS sequence"/>
</dbReference>
<dbReference type="STRING" id="2903.R1EVN3"/>
<dbReference type="AlphaFoldDB" id="A0A0D3JU31"/>
<dbReference type="PaxDb" id="2903-EOD27016"/>
<dbReference type="HOGENOM" id="CLU_007727_1_0_1"/>
<dbReference type="InterPro" id="IPR023696">
    <property type="entry name" value="Ureohydrolase_dom_sf"/>
</dbReference>
<proteinExistence type="predicted"/>
<keyword evidence="5" id="KW-1185">Reference proteome</keyword>
<dbReference type="SUPFAM" id="SSF52768">
    <property type="entry name" value="Arginase/deacetylase"/>
    <property type="match status" value="1"/>
</dbReference>
<dbReference type="PRINTS" id="PR01270">
    <property type="entry name" value="HDASUPER"/>
</dbReference>
<protein>
    <recommendedName>
        <fullName evidence="3">Histone deacetylase domain-containing protein</fullName>
    </recommendedName>
</protein>
<dbReference type="GO" id="GO:0040029">
    <property type="term" value="P:epigenetic regulation of gene expression"/>
    <property type="evidence" value="ECO:0007669"/>
    <property type="project" value="TreeGrafter"/>
</dbReference>